<dbReference type="InterPro" id="IPR010982">
    <property type="entry name" value="Lambda_DNA-bd_dom_sf"/>
</dbReference>
<dbReference type="PROSITE" id="PS50943">
    <property type="entry name" value="HTH_CROC1"/>
    <property type="match status" value="1"/>
</dbReference>
<comment type="caution">
    <text evidence="2">The sequence shown here is derived from an EMBL/GenBank/DDBJ whole genome shotgun (WGS) entry which is preliminary data.</text>
</comment>
<reference evidence="2 3" key="1">
    <citation type="submission" date="2020-08" db="EMBL/GenBank/DDBJ databases">
        <title>Novel species isolated from subtropical streams in China.</title>
        <authorList>
            <person name="Lu H."/>
        </authorList>
    </citation>
    <scope>NUCLEOTIDE SEQUENCE [LARGE SCALE GENOMIC DNA]</scope>
    <source>
        <strain evidence="2 3">KACC 16656</strain>
    </source>
</reference>
<feature type="domain" description="HTH cro/C1-type" evidence="1">
    <location>
        <begin position="23"/>
        <end position="76"/>
    </location>
</feature>
<dbReference type="SMART" id="SM00530">
    <property type="entry name" value="HTH_XRE"/>
    <property type="match status" value="1"/>
</dbReference>
<gene>
    <name evidence="2" type="ORF">H8K52_14225</name>
</gene>
<dbReference type="RefSeq" id="WP_186923575.1">
    <property type="nucleotide sequence ID" value="NZ_JACOFW010000017.1"/>
</dbReference>
<keyword evidence="3" id="KW-1185">Reference proteome</keyword>
<dbReference type="Gene3D" id="1.10.260.40">
    <property type="entry name" value="lambda repressor-like DNA-binding domains"/>
    <property type="match status" value="1"/>
</dbReference>
<dbReference type="Proteomes" id="UP000648257">
    <property type="component" value="Unassembled WGS sequence"/>
</dbReference>
<evidence type="ECO:0000259" key="1">
    <source>
        <dbReference type="PROSITE" id="PS50943"/>
    </source>
</evidence>
<accession>A0ABR6X6X0</accession>
<protein>
    <submittedName>
        <fullName evidence="2">Helix-turn-helix transcriptional regulator</fullName>
    </submittedName>
</protein>
<name>A0ABR6X6X0_9BURK</name>
<dbReference type="Pfam" id="PF13560">
    <property type="entry name" value="HTH_31"/>
    <property type="match status" value="1"/>
</dbReference>
<sequence>MRQNLHFSSNSVTEGAQRLGERLRRARKAKKLSLADLERICRIHRTTLGRLERGDLGASIGVLLSVLEALHELADVELVLSNPDTPEHRRVINIPVLDQEF</sequence>
<evidence type="ECO:0000313" key="2">
    <source>
        <dbReference type="EMBL" id="MBC3808497.1"/>
    </source>
</evidence>
<dbReference type="EMBL" id="JACOFW010000017">
    <property type="protein sequence ID" value="MBC3808497.1"/>
    <property type="molecule type" value="Genomic_DNA"/>
</dbReference>
<evidence type="ECO:0000313" key="3">
    <source>
        <dbReference type="Proteomes" id="UP000648257"/>
    </source>
</evidence>
<proteinExistence type="predicted"/>
<dbReference type="SUPFAM" id="SSF47413">
    <property type="entry name" value="lambda repressor-like DNA-binding domains"/>
    <property type="match status" value="1"/>
</dbReference>
<dbReference type="InterPro" id="IPR001387">
    <property type="entry name" value="Cro/C1-type_HTH"/>
</dbReference>
<organism evidence="2 3">
    <name type="scientific">Undibacterium seohonense</name>
    <dbReference type="NCBI Taxonomy" id="1344950"/>
    <lineage>
        <taxon>Bacteria</taxon>
        <taxon>Pseudomonadati</taxon>
        <taxon>Pseudomonadota</taxon>
        <taxon>Betaproteobacteria</taxon>
        <taxon>Burkholderiales</taxon>
        <taxon>Oxalobacteraceae</taxon>
        <taxon>Undibacterium</taxon>
    </lineage>
</organism>
<dbReference type="CDD" id="cd00093">
    <property type="entry name" value="HTH_XRE"/>
    <property type="match status" value="1"/>
</dbReference>